<dbReference type="Gene3D" id="1.10.3430.10">
    <property type="entry name" value="Ammonium transporter AmtB like domains"/>
    <property type="match status" value="1"/>
</dbReference>
<dbReference type="EMBL" id="VIAQ01000015">
    <property type="protein sequence ID" value="TQD24980.1"/>
    <property type="molecule type" value="Genomic_DNA"/>
</dbReference>
<keyword evidence="12" id="KW-1185">Reference proteome</keyword>
<feature type="transmembrane region" description="Helical" evidence="9">
    <location>
        <begin position="352"/>
        <end position="371"/>
    </location>
</feature>
<dbReference type="OrthoDB" id="10960at2157"/>
<dbReference type="Proteomes" id="UP000319335">
    <property type="component" value="Unassembled WGS sequence"/>
</dbReference>
<feature type="transmembrane region" description="Helical" evidence="9">
    <location>
        <begin position="157"/>
        <end position="177"/>
    </location>
</feature>
<keyword evidence="3 9" id="KW-0813">Transport</keyword>
<evidence type="ECO:0000256" key="1">
    <source>
        <dbReference type="ARBA" id="ARBA00004141"/>
    </source>
</evidence>
<feature type="transmembrane region" description="Helical" evidence="9">
    <location>
        <begin position="260"/>
        <end position="284"/>
    </location>
</feature>
<dbReference type="GO" id="GO:0097272">
    <property type="term" value="P:ammonium homeostasis"/>
    <property type="evidence" value="ECO:0007669"/>
    <property type="project" value="TreeGrafter"/>
</dbReference>
<evidence type="ECO:0000256" key="8">
    <source>
        <dbReference type="ARBA" id="ARBA00045370"/>
    </source>
</evidence>
<evidence type="ECO:0000256" key="7">
    <source>
        <dbReference type="ARBA" id="ARBA00023177"/>
    </source>
</evidence>
<proteinExistence type="inferred from homology"/>
<reference evidence="11 12" key="1">
    <citation type="submission" date="2019-06" db="EMBL/GenBank/DDBJ databases">
        <title>Draft genome sequence of Methanolobus vulcani B1d.</title>
        <authorList>
            <person name="Creighbaum A.J."/>
            <person name="Ticak T."/>
            <person name="Hariraju D."/>
            <person name="Arivett B.A."/>
            <person name="Ferguson D.J.Jr."/>
        </authorList>
    </citation>
    <scope>NUCLEOTIDE SEQUENCE [LARGE SCALE GENOMIC DNA]</scope>
    <source>
        <strain evidence="11 12">B1d</strain>
    </source>
</reference>
<comment type="function">
    <text evidence="8">Involved in the uptake of ammonium/ammonia (NH(4)(+)/NH(3)). Transport is electrogenic.</text>
</comment>
<evidence type="ECO:0000256" key="5">
    <source>
        <dbReference type="ARBA" id="ARBA00022989"/>
    </source>
</evidence>
<dbReference type="GO" id="GO:0008519">
    <property type="term" value="F:ammonium channel activity"/>
    <property type="evidence" value="ECO:0007669"/>
    <property type="project" value="InterPro"/>
</dbReference>
<feature type="domain" description="Ammonium transporter AmtB-like" evidence="10">
    <location>
        <begin position="74"/>
        <end position="484"/>
    </location>
</feature>
<dbReference type="Pfam" id="PF00909">
    <property type="entry name" value="Ammonium_transp"/>
    <property type="match status" value="1"/>
</dbReference>
<evidence type="ECO:0000256" key="2">
    <source>
        <dbReference type="ARBA" id="ARBA00005887"/>
    </source>
</evidence>
<accession>A0A7Z8KNT9</accession>
<dbReference type="SUPFAM" id="SSF111352">
    <property type="entry name" value="Ammonium transporter"/>
    <property type="match status" value="1"/>
</dbReference>
<evidence type="ECO:0000256" key="4">
    <source>
        <dbReference type="ARBA" id="ARBA00022692"/>
    </source>
</evidence>
<gene>
    <name evidence="11" type="ORF">FKV42_07905</name>
</gene>
<evidence type="ECO:0000256" key="3">
    <source>
        <dbReference type="ARBA" id="ARBA00022448"/>
    </source>
</evidence>
<dbReference type="PANTHER" id="PTHR11730">
    <property type="entry name" value="AMMONIUM TRANSPORTER"/>
    <property type="match status" value="1"/>
</dbReference>
<feature type="transmembrane region" description="Helical" evidence="9">
    <location>
        <begin position="184"/>
        <end position="204"/>
    </location>
</feature>
<dbReference type="InterPro" id="IPR001905">
    <property type="entry name" value="Ammonium_transpt"/>
</dbReference>
<name>A0A7Z8KNT9_9EURY</name>
<feature type="transmembrane region" description="Helical" evidence="9">
    <location>
        <begin position="330"/>
        <end position="346"/>
    </location>
</feature>
<feature type="transmembrane region" description="Helical" evidence="9">
    <location>
        <begin position="73"/>
        <end position="93"/>
    </location>
</feature>
<feature type="transmembrane region" description="Helical" evidence="9">
    <location>
        <begin position="432"/>
        <end position="454"/>
    </location>
</feature>
<dbReference type="InterPro" id="IPR024041">
    <property type="entry name" value="NH4_transpt_AmtB-like_dom"/>
</dbReference>
<evidence type="ECO:0000256" key="6">
    <source>
        <dbReference type="ARBA" id="ARBA00023136"/>
    </source>
</evidence>
<evidence type="ECO:0000259" key="10">
    <source>
        <dbReference type="Pfam" id="PF00909"/>
    </source>
</evidence>
<protein>
    <recommendedName>
        <fullName evidence="9">Ammonium transporter</fullName>
    </recommendedName>
</protein>
<keyword evidence="5 9" id="KW-1133">Transmembrane helix</keyword>
<feature type="transmembrane region" description="Helical" evidence="9">
    <location>
        <begin position="383"/>
        <end position="404"/>
    </location>
</feature>
<feature type="transmembrane region" description="Helical" evidence="9">
    <location>
        <begin position="296"/>
        <end position="318"/>
    </location>
</feature>
<evidence type="ECO:0000313" key="11">
    <source>
        <dbReference type="EMBL" id="TQD24980.1"/>
    </source>
</evidence>
<keyword evidence="6 9" id="KW-0472">Membrane</keyword>
<comment type="similarity">
    <text evidence="2 9">Belongs to the ammonia transporter channel (TC 1.A.11.2) family.</text>
</comment>
<keyword evidence="7 9" id="KW-0924">Ammonia transport</keyword>
<evidence type="ECO:0000256" key="9">
    <source>
        <dbReference type="RuleBase" id="RU362002"/>
    </source>
</evidence>
<comment type="caution">
    <text evidence="11">The sequence shown here is derived from an EMBL/GenBank/DDBJ whole genome shotgun (WGS) entry which is preliminary data.</text>
</comment>
<dbReference type="PANTHER" id="PTHR11730:SF6">
    <property type="entry name" value="AMMONIUM TRANSPORTER"/>
    <property type="match status" value="1"/>
</dbReference>
<dbReference type="PROSITE" id="PS01219">
    <property type="entry name" value="AMMONIUM_TRANSP"/>
    <property type="match status" value="1"/>
</dbReference>
<feature type="transmembrane region" description="Helical" evidence="9">
    <location>
        <begin position="231"/>
        <end position="248"/>
    </location>
</feature>
<dbReference type="NCBIfam" id="TIGR00836">
    <property type="entry name" value="amt"/>
    <property type="match status" value="1"/>
</dbReference>
<dbReference type="AlphaFoldDB" id="A0A7Z8KNT9"/>
<evidence type="ECO:0000313" key="12">
    <source>
        <dbReference type="Proteomes" id="UP000319335"/>
    </source>
</evidence>
<keyword evidence="4 9" id="KW-0812">Transmembrane</keyword>
<sequence>MYGISKKINSKMIWQALLLMSVIFMVFIGTAAAATVDENAAAIEKNAEDIAQNAEDIGVNAEDIGNLQTALTFMWLLLCGALVFFMHAGFSLVEIGLTRTKNTANILMKNFMTICLGIIVYWLVGWGIMYGADAAGILGTDQFMLMGAMDNATWNGWWFQMVFAATGATIVSGAMAERTDFKSYLIYTVLLVAFIYPVYGHWVWSGSGILTSGFLVDAIGETFHDFAGSSVVHSIGGYSALAGIMIVGPRIGKFKNGKAVAIPGHSLPLAFLGTLILALGWVGFNGGSTLDGNDPYANLVIVNTFLAAGAGAIMVMIITWMKTGKPDPSLTANGMLAGLVAITAPCGSVANWAAVVIGIIAGIVVYAGVMFNENTLKLDDPVGAVAVHGYCGTWGVISVGIFALGQGDGSMLADAAYTAAGAGLLYGGTAQFMIQVVGAILSIVWAFVISFIVFKIIDAIIGLRVSEEDEIAGLDVVEHGISAYPEFAILKE</sequence>
<dbReference type="InterPro" id="IPR018047">
    <property type="entry name" value="Ammonium_transpt_CS"/>
</dbReference>
<organism evidence="11 12">
    <name type="scientific">Methanolobus vulcani</name>
    <dbReference type="NCBI Taxonomy" id="38026"/>
    <lineage>
        <taxon>Archaea</taxon>
        <taxon>Methanobacteriati</taxon>
        <taxon>Methanobacteriota</taxon>
        <taxon>Stenosarchaea group</taxon>
        <taxon>Methanomicrobia</taxon>
        <taxon>Methanosarcinales</taxon>
        <taxon>Methanosarcinaceae</taxon>
        <taxon>Methanolobus</taxon>
    </lineage>
</organism>
<dbReference type="InterPro" id="IPR029020">
    <property type="entry name" value="Ammonium/urea_transptr"/>
</dbReference>
<comment type="subcellular location">
    <subcellularLocation>
        <location evidence="9">Cell membrane</location>
        <topology evidence="9">Multi-pass membrane protein</topology>
    </subcellularLocation>
    <subcellularLocation>
        <location evidence="1">Membrane</location>
        <topology evidence="1">Multi-pass membrane protein</topology>
    </subcellularLocation>
</comment>
<dbReference type="GO" id="GO:0005886">
    <property type="term" value="C:plasma membrane"/>
    <property type="evidence" value="ECO:0007669"/>
    <property type="project" value="UniProtKB-SubCell"/>
</dbReference>
<feature type="transmembrane region" description="Helical" evidence="9">
    <location>
        <begin position="114"/>
        <end position="137"/>
    </location>
</feature>